<protein>
    <submittedName>
        <fullName evidence="4">Septal ring factor EnvC (AmiA/AmiB activator)</fullName>
        <ecNumber evidence="4">3.4.-.-</ecNumber>
    </submittedName>
</protein>
<evidence type="ECO:0000256" key="1">
    <source>
        <dbReference type="SAM" id="Coils"/>
    </source>
</evidence>
<dbReference type="EMBL" id="JAUSXB010000001">
    <property type="protein sequence ID" value="MDQ0673084.1"/>
    <property type="molecule type" value="Genomic_DNA"/>
</dbReference>
<sequence>MPRFVTKARSPLPAALLVVALAAALGLAPAGAADSDPTGDYPSWEDVQEAKQTEAGKAAEISRISSHLDDLQAKSESLGTAAVQSAADYAETDSALQAASAKVEALTAQVSQANTALSRHRKELGALAAQSYKTGGTTMGFFVALDAIQTNSIQGLNVVQIVGDKTAGLVTKAESAGRIATSLAARESAAKAERERLSLEAKAKLGAARSAQEAMARQVAESRQHSEELTAQLASLKGTTAAVEGAYRQGQAAQAAYEAAQAAKRAAAEEQARQQAEAAARAAAAAAVRPPAGPAPAGPAPANPAPGNPAPGNPAPGNPVPGNPAPVNPAPANPAPAPGLPAAPSPPPVVVPSVPGGAVNDPAGAKSYALRRLGAYGWGQDQFLCLAQLWTRESNWLTTATNPYSGAYGIAQALPPGKYSSAGSDWLTSYRTQIEWGLGYIRGRYGSPCGAWNHSLANNWY</sequence>
<evidence type="ECO:0000256" key="2">
    <source>
        <dbReference type="SAM" id="MobiDB-lite"/>
    </source>
</evidence>
<organism evidence="4 5">
    <name type="scientific">Pseudarthrobacter siccitolerans</name>
    <dbReference type="NCBI Taxonomy" id="861266"/>
    <lineage>
        <taxon>Bacteria</taxon>
        <taxon>Bacillati</taxon>
        <taxon>Actinomycetota</taxon>
        <taxon>Actinomycetes</taxon>
        <taxon>Micrococcales</taxon>
        <taxon>Micrococcaceae</taxon>
        <taxon>Pseudarthrobacter</taxon>
    </lineage>
</organism>
<accession>A0ABU0PIF8</accession>
<feature type="compositionally biased region" description="Pro residues" evidence="2">
    <location>
        <begin position="291"/>
        <end position="341"/>
    </location>
</feature>
<gene>
    <name evidence="4" type="ORF">QFZ36_000645</name>
</gene>
<dbReference type="EC" id="3.4.-.-" evidence="4"/>
<feature type="chain" id="PRO_5045330817" evidence="3">
    <location>
        <begin position="33"/>
        <end position="461"/>
    </location>
</feature>
<evidence type="ECO:0000256" key="3">
    <source>
        <dbReference type="SAM" id="SignalP"/>
    </source>
</evidence>
<keyword evidence="4" id="KW-0378">Hydrolase</keyword>
<feature type="region of interest" description="Disordered" evidence="2">
    <location>
        <begin position="272"/>
        <end position="341"/>
    </location>
</feature>
<dbReference type="Proteomes" id="UP001236806">
    <property type="component" value="Unassembled WGS sequence"/>
</dbReference>
<dbReference type="RefSeq" id="WP_306633870.1">
    <property type="nucleotide sequence ID" value="NZ_JAUSXB010000001.1"/>
</dbReference>
<feature type="compositionally biased region" description="Low complexity" evidence="2">
    <location>
        <begin position="273"/>
        <end position="290"/>
    </location>
</feature>
<dbReference type="InterPro" id="IPR023346">
    <property type="entry name" value="Lysozyme-like_dom_sf"/>
</dbReference>
<dbReference type="GO" id="GO:0016787">
    <property type="term" value="F:hydrolase activity"/>
    <property type="evidence" value="ECO:0007669"/>
    <property type="project" value="UniProtKB-KW"/>
</dbReference>
<evidence type="ECO:0000313" key="5">
    <source>
        <dbReference type="Proteomes" id="UP001236806"/>
    </source>
</evidence>
<proteinExistence type="predicted"/>
<reference evidence="4 5" key="1">
    <citation type="submission" date="2023-07" db="EMBL/GenBank/DDBJ databases">
        <title>Comparative genomics of wheat-associated soil bacteria to identify genetic determinants of phenazine resistance.</title>
        <authorList>
            <person name="Mouncey N."/>
        </authorList>
    </citation>
    <scope>NUCLEOTIDE SEQUENCE [LARGE SCALE GENOMIC DNA]</scope>
    <source>
        <strain evidence="4 5">W1I3</strain>
    </source>
</reference>
<dbReference type="SUPFAM" id="SSF53955">
    <property type="entry name" value="Lysozyme-like"/>
    <property type="match status" value="1"/>
</dbReference>
<keyword evidence="1" id="KW-0175">Coiled coil</keyword>
<evidence type="ECO:0000313" key="4">
    <source>
        <dbReference type="EMBL" id="MDQ0673084.1"/>
    </source>
</evidence>
<feature type="coiled-coil region" evidence="1">
    <location>
        <begin position="89"/>
        <end position="123"/>
    </location>
</feature>
<keyword evidence="5" id="KW-1185">Reference proteome</keyword>
<comment type="caution">
    <text evidence="4">The sequence shown here is derived from an EMBL/GenBank/DDBJ whole genome shotgun (WGS) entry which is preliminary data.</text>
</comment>
<keyword evidence="3" id="KW-0732">Signal</keyword>
<name>A0ABU0PIF8_9MICC</name>
<feature type="signal peptide" evidence="3">
    <location>
        <begin position="1"/>
        <end position="32"/>
    </location>
</feature>